<dbReference type="RefSeq" id="WP_257536586.1">
    <property type="nucleotide sequence ID" value="NZ_CP011940.1"/>
</dbReference>
<comment type="caution">
    <text evidence="11">The sequence shown here is derived from an EMBL/GenBank/DDBJ whole genome shotgun (WGS) entry which is preliminary data.</text>
</comment>
<feature type="compositionally biased region" description="Polar residues" evidence="8">
    <location>
        <begin position="12"/>
        <end position="22"/>
    </location>
</feature>
<dbReference type="InterPro" id="IPR034746">
    <property type="entry name" value="POTRA"/>
</dbReference>
<name>A0ABW7DQG9_9FIRM</name>
<dbReference type="InterPro" id="IPR013685">
    <property type="entry name" value="POTRA_FtsQ_type"/>
</dbReference>
<dbReference type="InterPro" id="IPR050487">
    <property type="entry name" value="FtsQ_DivIB"/>
</dbReference>
<protein>
    <submittedName>
        <fullName evidence="11">Cell division protein FtsQ/DivIB</fullName>
    </submittedName>
</protein>
<evidence type="ECO:0000256" key="2">
    <source>
        <dbReference type="ARBA" id="ARBA00022475"/>
    </source>
</evidence>
<dbReference type="PANTHER" id="PTHR37820">
    <property type="entry name" value="CELL DIVISION PROTEIN DIVIB"/>
    <property type="match status" value="1"/>
</dbReference>
<feature type="transmembrane region" description="Helical" evidence="9">
    <location>
        <begin position="87"/>
        <end position="106"/>
    </location>
</feature>
<accession>A0ABW7DQG9</accession>
<evidence type="ECO:0000256" key="7">
    <source>
        <dbReference type="ARBA" id="ARBA00023306"/>
    </source>
</evidence>
<dbReference type="Pfam" id="PF08478">
    <property type="entry name" value="POTRA_1"/>
    <property type="match status" value="1"/>
</dbReference>
<dbReference type="PROSITE" id="PS51779">
    <property type="entry name" value="POTRA"/>
    <property type="match status" value="1"/>
</dbReference>
<evidence type="ECO:0000256" key="6">
    <source>
        <dbReference type="ARBA" id="ARBA00023136"/>
    </source>
</evidence>
<keyword evidence="2" id="KW-1003">Cell membrane</keyword>
<evidence type="ECO:0000256" key="8">
    <source>
        <dbReference type="SAM" id="MobiDB-lite"/>
    </source>
</evidence>
<evidence type="ECO:0000256" key="3">
    <source>
        <dbReference type="ARBA" id="ARBA00022618"/>
    </source>
</evidence>
<evidence type="ECO:0000256" key="4">
    <source>
        <dbReference type="ARBA" id="ARBA00022692"/>
    </source>
</evidence>
<evidence type="ECO:0000313" key="12">
    <source>
        <dbReference type="Proteomes" id="UP001605989"/>
    </source>
</evidence>
<feature type="domain" description="POTRA" evidence="10">
    <location>
        <begin position="108"/>
        <end position="177"/>
    </location>
</feature>
<dbReference type="PANTHER" id="PTHR37820:SF1">
    <property type="entry name" value="CELL DIVISION PROTEIN FTSQ"/>
    <property type="match status" value="1"/>
</dbReference>
<keyword evidence="12" id="KW-1185">Reference proteome</keyword>
<keyword evidence="4 9" id="KW-0812">Transmembrane</keyword>
<proteinExistence type="predicted"/>
<dbReference type="InterPro" id="IPR005548">
    <property type="entry name" value="Cell_div_FtsQ/DivIB_C"/>
</dbReference>
<dbReference type="Gene3D" id="3.10.20.310">
    <property type="entry name" value="membrane protein fhac"/>
    <property type="match status" value="1"/>
</dbReference>
<gene>
    <name evidence="11" type="ORF">ACGTZG_10285</name>
</gene>
<sequence length="315" mass="35729">MTMDKKGIYSPASDTTSYQSENDPYGIKKRTHDVFVPPQVEDTSYVPHQDVTEAQGKTQKRIARRRARSQRKKLARQRQLRRRNRRLAAVTGIIFVFFVWLILRFLPIPFGTVIIDGNERMSFDDVYQSCGIQNGIINVIQLSPDRMRERMEKDLRVASADISREFPATIHIRMQERQTVAVITTMYGFAYVDDTGKVIETAPQIKGVSAPLITGKKVDTLLLGDTIHDQSIRDSLSYLKSLEPELRKDITEINVGNPDNIIAYTSESLPVHLGSADDPAGRAEMTKELLQEVKRNHLSVQYIDTDPRAPLVKSS</sequence>
<feature type="region of interest" description="Disordered" evidence="8">
    <location>
        <begin position="52"/>
        <end position="77"/>
    </location>
</feature>
<dbReference type="GO" id="GO:0051301">
    <property type="term" value="P:cell division"/>
    <property type="evidence" value="ECO:0007669"/>
    <property type="project" value="UniProtKB-KW"/>
</dbReference>
<keyword evidence="3 11" id="KW-0132">Cell division</keyword>
<evidence type="ECO:0000256" key="1">
    <source>
        <dbReference type="ARBA" id="ARBA00004370"/>
    </source>
</evidence>
<dbReference type="Pfam" id="PF03799">
    <property type="entry name" value="FtsQ_DivIB_C"/>
    <property type="match status" value="1"/>
</dbReference>
<keyword evidence="6 9" id="KW-0472">Membrane</keyword>
<feature type="compositionally biased region" description="Basic residues" evidence="8">
    <location>
        <begin position="58"/>
        <end position="77"/>
    </location>
</feature>
<organism evidence="11 12">
    <name type="scientific">Megasphaera hexanoica</name>
    <dbReference type="NCBI Taxonomy" id="1675036"/>
    <lineage>
        <taxon>Bacteria</taxon>
        <taxon>Bacillati</taxon>
        <taxon>Bacillota</taxon>
        <taxon>Negativicutes</taxon>
        <taxon>Veillonellales</taxon>
        <taxon>Veillonellaceae</taxon>
        <taxon>Megasphaera</taxon>
    </lineage>
</organism>
<dbReference type="Proteomes" id="UP001605989">
    <property type="component" value="Unassembled WGS sequence"/>
</dbReference>
<evidence type="ECO:0000256" key="5">
    <source>
        <dbReference type="ARBA" id="ARBA00022989"/>
    </source>
</evidence>
<keyword evidence="7" id="KW-0131">Cell cycle</keyword>
<feature type="region of interest" description="Disordered" evidence="8">
    <location>
        <begin position="1"/>
        <end position="25"/>
    </location>
</feature>
<dbReference type="EMBL" id="JBIEKR010000008">
    <property type="protein sequence ID" value="MFG6273578.1"/>
    <property type="molecule type" value="Genomic_DNA"/>
</dbReference>
<reference evidence="11 12" key="1">
    <citation type="submission" date="2024-10" db="EMBL/GenBank/DDBJ databases">
        <authorList>
            <person name="Sang B.-I."/>
            <person name="Prabhaharan D."/>
        </authorList>
    </citation>
    <scope>NUCLEOTIDE SEQUENCE [LARGE SCALE GENOMIC DNA]</scope>
    <source>
        <strain evidence="11 12">MH</strain>
    </source>
</reference>
<comment type="subcellular location">
    <subcellularLocation>
        <location evidence="1">Membrane</location>
    </subcellularLocation>
</comment>
<evidence type="ECO:0000256" key="9">
    <source>
        <dbReference type="SAM" id="Phobius"/>
    </source>
</evidence>
<evidence type="ECO:0000259" key="10">
    <source>
        <dbReference type="PROSITE" id="PS51779"/>
    </source>
</evidence>
<keyword evidence="5 9" id="KW-1133">Transmembrane helix</keyword>
<evidence type="ECO:0000313" key="11">
    <source>
        <dbReference type="EMBL" id="MFG6273578.1"/>
    </source>
</evidence>